<dbReference type="OrthoDB" id="3224137at2"/>
<name>A0A449A4G8_9BACT</name>
<dbReference type="InterPro" id="IPR019219">
    <property type="entry name" value="DUF2130"/>
</dbReference>
<accession>A0A449A4G8</accession>
<dbReference type="AlphaFoldDB" id="A0A449A4G8"/>
<dbReference type="Pfam" id="PF09903">
    <property type="entry name" value="DUF2130"/>
    <property type="match status" value="1"/>
</dbReference>
<dbReference type="Proteomes" id="UP000289440">
    <property type="component" value="Chromosome"/>
</dbReference>
<evidence type="ECO:0000256" key="2">
    <source>
        <dbReference type="SAM" id="MobiDB-lite"/>
    </source>
</evidence>
<evidence type="ECO:0000313" key="4">
    <source>
        <dbReference type="Proteomes" id="UP000289440"/>
    </source>
</evidence>
<feature type="region of interest" description="Disordered" evidence="2">
    <location>
        <begin position="510"/>
        <end position="532"/>
    </location>
</feature>
<dbReference type="KEGG" id="mnu:NCTC10166_00058"/>
<reference evidence="3 4" key="1">
    <citation type="submission" date="2019-01" db="EMBL/GenBank/DDBJ databases">
        <authorList>
            <consortium name="Pathogen Informatics"/>
        </authorList>
    </citation>
    <scope>NUCLEOTIDE SEQUENCE [LARGE SCALE GENOMIC DNA]</scope>
    <source>
        <strain evidence="3 4">NCTC10166</strain>
    </source>
</reference>
<sequence>MAKKIQAKIKNIQKWELEILESAQPGDFIILTELPEWQKEESIKIKKLLEGNEIITNELKKQWENEFKNSNEFIELKEKINILEKEKINFENELQKSEKEKEIISIKSIEDFKKTNDFLKYLDEIKNLRNKITKLEVEKENEIIKFKNSNEFLGLNDKLKNLEKEKISFENEINILKHEVKEAPNKAIINFKQSNEYLDKVKEIEELKIQLARSESNIELEKRKAIDEFRKDKEFQEKISKIQNLEAELSTQKEEHKKQIDRMTREKSLNSKVMGEDLEKWIQNEFDFHFGFNSNVKMTKAKEIDGKKADFLFEVLDDVTQKVIGTVIIEAKTAGENSKEKNSKFYKKLENDRLNQKANYALLVTELEPEQNFVIKKEKNEYSNIYVTRPQYFITFLSLITHILNIKKGVISSELEFKEKYEILDEFDKMKNKILDNSLKHMTTDIEDLSKHITTIQSTAFKMEELVKIKLDKHINTFKNKIENFNINKIVKKINKVDNNFAYLKKDNFSSPSVSHSEIEDSNLIKPNEKNE</sequence>
<protein>
    <submittedName>
        <fullName evidence="3">Uncharacterized protein conserved in bacteria</fullName>
    </submittedName>
</protein>
<organism evidence="3 4">
    <name type="scientific">Mesomycoplasma neurolyticum</name>
    <dbReference type="NCBI Taxonomy" id="2120"/>
    <lineage>
        <taxon>Bacteria</taxon>
        <taxon>Bacillati</taxon>
        <taxon>Mycoplasmatota</taxon>
        <taxon>Mycoplasmoidales</taxon>
        <taxon>Metamycoplasmataceae</taxon>
        <taxon>Mesomycoplasma</taxon>
    </lineage>
</organism>
<gene>
    <name evidence="3" type="ORF">NCTC10166_00058</name>
</gene>
<proteinExistence type="predicted"/>
<feature type="coiled-coil region" evidence="1">
    <location>
        <begin position="73"/>
        <end position="266"/>
    </location>
</feature>
<keyword evidence="1" id="KW-0175">Coiled coil</keyword>
<dbReference type="RefSeq" id="WP_129719491.1">
    <property type="nucleotide sequence ID" value="NZ_LR214951.1"/>
</dbReference>
<dbReference type="EMBL" id="LR214951">
    <property type="protein sequence ID" value="VEU59104.1"/>
    <property type="molecule type" value="Genomic_DNA"/>
</dbReference>
<evidence type="ECO:0000313" key="3">
    <source>
        <dbReference type="EMBL" id="VEU59104.1"/>
    </source>
</evidence>
<keyword evidence="4" id="KW-1185">Reference proteome</keyword>
<evidence type="ECO:0000256" key="1">
    <source>
        <dbReference type="SAM" id="Coils"/>
    </source>
</evidence>